<dbReference type="EMBL" id="GL984086">
    <property type="protein sequence ID" value="EGR30008.1"/>
    <property type="molecule type" value="Genomic_DNA"/>
</dbReference>
<reference evidence="3 4" key="1">
    <citation type="submission" date="2011-07" db="EMBL/GenBank/DDBJ databases">
        <authorList>
            <person name="Coyne R."/>
            <person name="Brami D."/>
            <person name="Johnson J."/>
            <person name="Hostetler J."/>
            <person name="Hannick L."/>
            <person name="Clark T."/>
            <person name="Cassidy-Hanley D."/>
            <person name="Inman J."/>
        </authorList>
    </citation>
    <scope>NUCLEOTIDE SEQUENCE [LARGE SCALE GENOMIC DNA]</scope>
    <source>
        <strain evidence="3 4">G5</strain>
    </source>
</reference>
<organism evidence="3 4">
    <name type="scientific">Ichthyophthirius multifiliis</name>
    <name type="common">White spot disease agent</name>
    <name type="synonym">Ich</name>
    <dbReference type="NCBI Taxonomy" id="5932"/>
    <lineage>
        <taxon>Eukaryota</taxon>
        <taxon>Sar</taxon>
        <taxon>Alveolata</taxon>
        <taxon>Ciliophora</taxon>
        <taxon>Intramacronucleata</taxon>
        <taxon>Oligohymenophorea</taxon>
        <taxon>Hymenostomatida</taxon>
        <taxon>Ophryoglenina</taxon>
        <taxon>Ichthyophthirius</taxon>
    </lineage>
</organism>
<feature type="compositionally biased region" description="Basic and acidic residues" evidence="2">
    <location>
        <begin position="299"/>
        <end position="315"/>
    </location>
</feature>
<dbReference type="OMA" id="NCVINQQ"/>
<dbReference type="Proteomes" id="UP000008983">
    <property type="component" value="Unassembled WGS sequence"/>
</dbReference>
<keyword evidence="1" id="KW-0175">Coiled coil</keyword>
<dbReference type="STRING" id="857967.G0QXS1"/>
<proteinExistence type="predicted"/>
<evidence type="ECO:0000256" key="2">
    <source>
        <dbReference type="SAM" id="MobiDB-lite"/>
    </source>
</evidence>
<feature type="region of interest" description="Disordered" evidence="2">
    <location>
        <begin position="299"/>
        <end position="336"/>
    </location>
</feature>
<protein>
    <submittedName>
        <fullName evidence="3">Leucine rich repeat protein</fullName>
        <ecNumber evidence="3">3.4.21.53</ecNumber>
    </submittedName>
</protein>
<dbReference type="InParanoid" id="G0QXS1"/>
<feature type="coiled-coil region" evidence="1">
    <location>
        <begin position="27"/>
        <end position="73"/>
    </location>
</feature>
<keyword evidence="3" id="KW-0378">Hydrolase</keyword>
<feature type="non-terminal residue" evidence="3">
    <location>
        <position position="1"/>
    </location>
</feature>
<evidence type="ECO:0000313" key="3">
    <source>
        <dbReference type="EMBL" id="EGR30008.1"/>
    </source>
</evidence>
<name>G0QXS1_ICHMU</name>
<sequence length="336" mass="40543">EKMKEKINKFNNNNKYKYKNQIINIIVNGVKQEINLSNKEIDEIAQKIKQEMIEREEITLEQIDDNYIQKESKLNIFKENSVNQISVFLIVKNSIDSEVQKNLTEDEKYEILINLKMIHLEWLNINKIEKLDIYTNLQVLYLQRNTDYKKELVQNLQYLEVLNDQELTTDVKFRILGIFPTQYENYFNSVQQINNTVIPQNITEKEQRYIEKVEREAVFQEKQDLNIIKQKFKNISTTDEIEAMKENTEEIVSYAQMHAKRIDTFYQKASRPLPNHESNTFHIQDYIKKRKFEIQQKQELDMNKSKQQEIDNLIKEDEDEQKQDYSYMEEINEIKD</sequence>
<dbReference type="EC" id="3.4.21.53" evidence="3"/>
<accession>G0QXS1</accession>
<dbReference type="RefSeq" id="XP_004031244.1">
    <property type="nucleotide sequence ID" value="XM_004031196.1"/>
</dbReference>
<dbReference type="AlphaFoldDB" id="G0QXS1"/>
<gene>
    <name evidence="3" type="ORF">IMG5_144820</name>
</gene>
<dbReference type="eggNOG" id="KOG0531">
    <property type="taxonomic scope" value="Eukaryota"/>
</dbReference>
<evidence type="ECO:0000256" key="1">
    <source>
        <dbReference type="SAM" id="Coils"/>
    </source>
</evidence>
<dbReference type="GO" id="GO:0004252">
    <property type="term" value="F:serine-type endopeptidase activity"/>
    <property type="evidence" value="ECO:0007669"/>
    <property type="project" value="UniProtKB-EC"/>
</dbReference>
<dbReference type="GeneID" id="14906112"/>
<dbReference type="OrthoDB" id="306805at2759"/>
<keyword evidence="4" id="KW-1185">Reference proteome</keyword>
<evidence type="ECO:0000313" key="4">
    <source>
        <dbReference type="Proteomes" id="UP000008983"/>
    </source>
</evidence>